<reference evidence="2 3" key="1">
    <citation type="journal article" date="2019" name="Sci. Rep.">
        <title>Orb-weaving spider Araneus ventricosus genome elucidates the spidroin gene catalogue.</title>
        <authorList>
            <person name="Kono N."/>
            <person name="Nakamura H."/>
            <person name="Ohtoshi R."/>
            <person name="Moran D.A.P."/>
            <person name="Shinohara A."/>
            <person name="Yoshida Y."/>
            <person name="Fujiwara M."/>
            <person name="Mori M."/>
            <person name="Tomita M."/>
            <person name="Arakawa K."/>
        </authorList>
    </citation>
    <scope>NUCLEOTIDE SEQUENCE [LARGE SCALE GENOMIC DNA]</scope>
</reference>
<gene>
    <name evidence="2" type="ORF">AVEN_1318_1</name>
</gene>
<dbReference type="Proteomes" id="UP000499080">
    <property type="component" value="Unassembled WGS sequence"/>
</dbReference>
<organism evidence="2 3">
    <name type="scientific">Araneus ventricosus</name>
    <name type="common">Orbweaver spider</name>
    <name type="synonym">Epeira ventricosa</name>
    <dbReference type="NCBI Taxonomy" id="182803"/>
    <lineage>
        <taxon>Eukaryota</taxon>
        <taxon>Metazoa</taxon>
        <taxon>Ecdysozoa</taxon>
        <taxon>Arthropoda</taxon>
        <taxon>Chelicerata</taxon>
        <taxon>Arachnida</taxon>
        <taxon>Araneae</taxon>
        <taxon>Araneomorphae</taxon>
        <taxon>Entelegynae</taxon>
        <taxon>Araneoidea</taxon>
        <taxon>Araneidae</taxon>
        <taxon>Araneus</taxon>
    </lineage>
</organism>
<dbReference type="PANTHER" id="PTHR46409">
    <property type="entry name" value="HTH PSQ-TYPE DOMAIN-CONTAINING PROTEIN"/>
    <property type="match status" value="1"/>
</dbReference>
<name>A0A4Y2D2R8_ARAVE</name>
<evidence type="ECO:0000256" key="1">
    <source>
        <dbReference type="SAM" id="MobiDB-lite"/>
    </source>
</evidence>
<dbReference type="PANTHER" id="PTHR46409:SF1">
    <property type="entry name" value="HTH PSQ-TYPE DOMAIN-CONTAINING PROTEIN"/>
    <property type="match status" value="1"/>
</dbReference>
<protein>
    <submittedName>
        <fullName evidence="2">Uncharacterized protein</fullName>
    </submittedName>
</protein>
<comment type="caution">
    <text evidence="2">The sequence shown here is derived from an EMBL/GenBank/DDBJ whole genome shotgun (WGS) entry which is preliminary data.</text>
</comment>
<sequence length="349" mass="40440">MLYRFTARFATNVMKLVTEQHWNILATDLTSNFNSIHKGFPNGRTKLFSTLWLRNLIFILQSVEICLPAFFARCREVGIDPTNLSCDQKYLLDISTAISSGVGSSDLAKRQPGTLNLARWIKTANRILRLYISTSNPPNELIALVVFILRVYVPSWFRIKFHHSIKDGARHLWHFISSSRYLFKKYHDIIESDISRNAYFVAPENMFLSMLTDERCHIRTLAALRIIKAREIFPDGNCVRRFVIPAVNFRATDYVDLIDWQACNVTPPKVLKHISSHELLKMIQDDVPMDGWDFIKFRLNTQAVERIVKLITEASRKRVGPQNRDGFIRATLESRKQMSQSESKKDCKK</sequence>
<evidence type="ECO:0000313" key="3">
    <source>
        <dbReference type="Proteomes" id="UP000499080"/>
    </source>
</evidence>
<evidence type="ECO:0000313" key="2">
    <source>
        <dbReference type="EMBL" id="GBM10981.1"/>
    </source>
</evidence>
<dbReference type="EMBL" id="BGPR01000293">
    <property type="protein sequence ID" value="GBM10981.1"/>
    <property type="molecule type" value="Genomic_DNA"/>
</dbReference>
<proteinExistence type="predicted"/>
<dbReference type="AlphaFoldDB" id="A0A4Y2D2R8"/>
<feature type="compositionally biased region" description="Basic and acidic residues" evidence="1">
    <location>
        <begin position="332"/>
        <end position="349"/>
    </location>
</feature>
<keyword evidence="3" id="KW-1185">Reference proteome</keyword>
<accession>A0A4Y2D2R8</accession>
<feature type="region of interest" description="Disordered" evidence="1">
    <location>
        <begin position="329"/>
        <end position="349"/>
    </location>
</feature>